<keyword evidence="7" id="KW-1185">Reference proteome</keyword>
<dbReference type="GO" id="GO:0003992">
    <property type="term" value="F:N2-acetyl-L-ornithine:2-oxoglutarate 5-aminotransferase activity"/>
    <property type="evidence" value="ECO:0007669"/>
    <property type="project" value="UniProtKB-EC"/>
</dbReference>
<dbReference type="InterPro" id="IPR015422">
    <property type="entry name" value="PyrdxlP-dep_Trfase_small"/>
</dbReference>
<keyword evidence="3 6" id="KW-0808">Transferase</keyword>
<dbReference type="Pfam" id="PF00202">
    <property type="entry name" value="Aminotran_3"/>
    <property type="match status" value="1"/>
</dbReference>
<evidence type="ECO:0000313" key="7">
    <source>
        <dbReference type="Proteomes" id="UP000032360"/>
    </source>
</evidence>
<comment type="similarity">
    <text evidence="5">Belongs to the class-III pyridoxal-phosphate-dependent aminotransferase family.</text>
</comment>
<dbReference type="PROSITE" id="PS00600">
    <property type="entry name" value="AA_TRANSFER_CLASS_3"/>
    <property type="match status" value="1"/>
</dbReference>
<dbReference type="PIRSF" id="PIRSF000521">
    <property type="entry name" value="Transaminase_4ab_Lys_Orn"/>
    <property type="match status" value="1"/>
</dbReference>
<comment type="cofactor">
    <cofactor evidence="1">
        <name>pyridoxal 5'-phosphate</name>
        <dbReference type="ChEBI" id="CHEBI:597326"/>
    </cofactor>
</comment>
<dbReference type="Proteomes" id="UP000032360">
    <property type="component" value="Unassembled WGS sequence"/>
</dbReference>
<keyword evidence="2 6" id="KW-0032">Aminotransferase</keyword>
<evidence type="ECO:0000256" key="4">
    <source>
        <dbReference type="ARBA" id="ARBA00022898"/>
    </source>
</evidence>
<dbReference type="PANTHER" id="PTHR11986">
    <property type="entry name" value="AMINOTRANSFERASE CLASS III"/>
    <property type="match status" value="1"/>
</dbReference>
<dbReference type="AlphaFoldDB" id="A0A0D8HF36"/>
<dbReference type="PATRIC" id="fig|1280514.3.peg.3345"/>
<dbReference type="InterPro" id="IPR015421">
    <property type="entry name" value="PyrdxlP-dep_Trfase_major"/>
</dbReference>
<dbReference type="EMBL" id="JXYS01000079">
    <property type="protein sequence ID" value="KJF16580.1"/>
    <property type="molecule type" value="Genomic_DNA"/>
</dbReference>
<protein>
    <submittedName>
        <fullName evidence="6">Acetylornithine aminotransferase</fullName>
        <ecNumber evidence="6">2.6.1.11</ecNumber>
    </submittedName>
</protein>
<dbReference type="FunFam" id="3.40.640.10:FF:000004">
    <property type="entry name" value="Acetylornithine aminotransferase"/>
    <property type="match status" value="1"/>
</dbReference>
<sequence length="405" mass="43356">MSDYEELLAFSQTIDAMEGTKSYLMANYGEPRDAFVRGEGSWLYRSDESAVLDFLGGIAVCSLGHCPRSVSDAIATQAHKLIHTSNFFANENGPKVAYLIDRLITGDDAQGGRVIFSNSGAEANEAALKLARRYGGPQRTDIVALNGSFHGRTYGALSATGQVSKQIPFMPLVPGFSHIEPGDVEQLREALSRPTVAALIIETIQGEAGVIPLHRDYLALCRELTIQYGVLLIIDEVQSGFGRCGNWFDHHRGGISPDMVTMAKAMASGVAVGALWARNGIWESFAPGDHGTTFGGSPLAMAGALATITTMIEEDVVRRAIEMGSYLKKGLSRIEGISLVRGEGLLIGFGLRDQNASKMAKRCLELGLIVNPIGDSIIRLAPSLLVTAQEIDIALGIIASAIDFL</sequence>
<proteinExistence type="inferred from homology"/>
<evidence type="ECO:0000256" key="1">
    <source>
        <dbReference type="ARBA" id="ARBA00001933"/>
    </source>
</evidence>
<keyword evidence="4 5" id="KW-0663">Pyridoxal phosphate</keyword>
<dbReference type="InterPro" id="IPR005814">
    <property type="entry name" value="Aminotrans_3"/>
</dbReference>
<dbReference type="OrthoDB" id="9801052at2"/>
<evidence type="ECO:0000256" key="5">
    <source>
        <dbReference type="RuleBase" id="RU003560"/>
    </source>
</evidence>
<evidence type="ECO:0000256" key="2">
    <source>
        <dbReference type="ARBA" id="ARBA00022576"/>
    </source>
</evidence>
<evidence type="ECO:0000256" key="3">
    <source>
        <dbReference type="ARBA" id="ARBA00022679"/>
    </source>
</evidence>
<dbReference type="PANTHER" id="PTHR11986:SF79">
    <property type="entry name" value="ACETYLORNITHINE AMINOTRANSFERASE, MITOCHONDRIAL"/>
    <property type="match status" value="1"/>
</dbReference>
<dbReference type="Gene3D" id="3.90.1150.10">
    <property type="entry name" value="Aspartate Aminotransferase, domain 1"/>
    <property type="match status" value="1"/>
</dbReference>
<dbReference type="STRING" id="1280514.AXFE_25480"/>
<gene>
    <name evidence="6" type="primary">argD</name>
    <name evidence="6" type="ORF">AXFE_25480</name>
</gene>
<dbReference type="SUPFAM" id="SSF53383">
    <property type="entry name" value="PLP-dependent transferases"/>
    <property type="match status" value="1"/>
</dbReference>
<dbReference type="InterPro" id="IPR015424">
    <property type="entry name" value="PyrdxlP-dep_Trfase"/>
</dbReference>
<dbReference type="EC" id="2.6.1.11" evidence="6"/>
<comment type="caution">
    <text evidence="6">The sequence shown here is derived from an EMBL/GenBank/DDBJ whole genome shotgun (WGS) entry which is preliminary data.</text>
</comment>
<dbReference type="CDD" id="cd00610">
    <property type="entry name" value="OAT_like"/>
    <property type="match status" value="1"/>
</dbReference>
<accession>A0A0D8HF36</accession>
<evidence type="ECO:0000313" key="6">
    <source>
        <dbReference type="EMBL" id="KJF16580.1"/>
    </source>
</evidence>
<dbReference type="InterPro" id="IPR049704">
    <property type="entry name" value="Aminotrans_3_PPA_site"/>
</dbReference>
<dbReference type="InterPro" id="IPR050103">
    <property type="entry name" value="Class-III_PLP-dep_AT"/>
</dbReference>
<organism evidence="6 7">
    <name type="scientific">Acidithrix ferrooxidans</name>
    <dbReference type="NCBI Taxonomy" id="1280514"/>
    <lineage>
        <taxon>Bacteria</taxon>
        <taxon>Bacillati</taxon>
        <taxon>Actinomycetota</taxon>
        <taxon>Acidimicrobiia</taxon>
        <taxon>Acidimicrobiales</taxon>
        <taxon>Acidimicrobiaceae</taxon>
        <taxon>Acidithrix</taxon>
    </lineage>
</organism>
<dbReference type="Gene3D" id="3.40.640.10">
    <property type="entry name" value="Type I PLP-dependent aspartate aminotransferase-like (Major domain)"/>
    <property type="match status" value="1"/>
</dbReference>
<dbReference type="GO" id="GO:0042802">
    <property type="term" value="F:identical protein binding"/>
    <property type="evidence" value="ECO:0007669"/>
    <property type="project" value="TreeGrafter"/>
</dbReference>
<name>A0A0D8HF36_9ACTN</name>
<dbReference type="GO" id="GO:0030170">
    <property type="term" value="F:pyridoxal phosphate binding"/>
    <property type="evidence" value="ECO:0007669"/>
    <property type="project" value="InterPro"/>
</dbReference>
<dbReference type="RefSeq" id="WP_052606252.1">
    <property type="nucleotide sequence ID" value="NZ_JXYS01000079.1"/>
</dbReference>
<reference evidence="6 7" key="1">
    <citation type="submission" date="2015-01" db="EMBL/GenBank/DDBJ databases">
        <title>Draft genome of the acidophilic iron oxidizer Acidithrix ferrooxidans strain Py-F3.</title>
        <authorList>
            <person name="Poehlein A."/>
            <person name="Eisen S."/>
            <person name="Schloemann M."/>
            <person name="Johnson B.D."/>
            <person name="Daniel R."/>
            <person name="Muehling M."/>
        </authorList>
    </citation>
    <scope>NUCLEOTIDE SEQUENCE [LARGE SCALE GENOMIC DNA]</scope>
    <source>
        <strain evidence="6 7">Py-F3</strain>
    </source>
</reference>